<dbReference type="Proteomes" id="UP001151287">
    <property type="component" value="Unassembled WGS sequence"/>
</dbReference>
<dbReference type="Pfam" id="PF13716">
    <property type="entry name" value="CRAL_TRIO_2"/>
    <property type="match status" value="1"/>
</dbReference>
<dbReference type="Gene3D" id="3.40.525.10">
    <property type="entry name" value="CRAL-TRIO lipid binding domain"/>
    <property type="match status" value="1"/>
</dbReference>
<dbReference type="InterPro" id="IPR036865">
    <property type="entry name" value="CRAL-TRIO_dom_sf"/>
</dbReference>
<dbReference type="AlphaFoldDB" id="A0A9Q0HRF3"/>
<dbReference type="SUPFAM" id="SSF52087">
    <property type="entry name" value="CRAL/TRIO domain"/>
    <property type="match status" value="1"/>
</dbReference>
<dbReference type="CDD" id="cd00170">
    <property type="entry name" value="SEC14"/>
    <property type="match status" value="1"/>
</dbReference>
<evidence type="ECO:0000313" key="4">
    <source>
        <dbReference type="Proteomes" id="UP001151287"/>
    </source>
</evidence>
<evidence type="ECO:0000259" key="2">
    <source>
        <dbReference type="SMART" id="SM00516"/>
    </source>
</evidence>
<dbReference type="SMART" id="SM00516">
    <property type="entry name" value="SEC14"/>
    <property type="match status" value="1"/>
</dbReference>
<proteinExistence type="predicted"/>
<protein>
    <recommendedName>
        <fullName evidence="2">CRAL-TRIO domain-containing protein</fullName>
    </recommendedName>
</protein>
<dbReference type="PANTHER" id="PTHR48411:SF1">
    <property type="entry name" value="OS01G0948300 PROTEIN"/>
    <property type="match status" value="1"/>
</dbReference>
<evidence type="ECO:0000256" key="1">
    <source>
        <dbReference type="SAM" id="MobiDB-lite"/>
    </source>
</evidence>
<keyword evidence="4" id="KW-1185">Reference proteome</keyword>
<name>A0A9Q0HRF3_9POAL</name>
<feature type="region of interest" description="Disordered" evidence="1">
    <location>
        <begin position="239"/>
        <end position="263"/>
    </location>
</feature>
<comment type="caution">
    <text evidence="3">The sequence shown here is derived from an EMBL/GenBank/DDBJ whole genome shotgun (WGS) entry which is preliminary data.</text>
</comment>
<dbReference type="PANTHER" id="PTHR48411">
    <property type="entry name" value="OS01G0948300 PROTEIN"/>
    <property type="match status" value="1"/>
</dbReference>
<dbReference type="InterPro" id="IPR001251">
    <property type="entry name" value="CRAL-TRIO_dom"/>
</dbReference>
<accession>A0A9Q0HRF3</accession>
<feature type="domain" description="CRAL-TRIO" evidence="2">
    <location>
        <begin position="56"/>
        <end position="207"/>
    </location>
</feature>
<reference evidence="3" key="1">
    <citation type="journal article" date="2022" name="Cell">
        <title>Repeat-based holocentromeres influence genome architecture and karyotype evolution.</title>
        <authorList>
            <person name="Hofstatter P.G."/>
            <person name="Thangavel G."/>
            <person name="Lux T."/>
            <person name="Neumann P."/>
            <person name="Vondrak T."/>
            <person name="Novak P."/>
            <person name="Zhang M."/>
            <person name="Costa L."/>
            <person name="Castellani M."/>
            <person name="Scott A."/>
            <person name="Toegelov H."/>
            <person name="Fuchs J."/>
            <person name="Mata-Sucre Y."/>
            <person name="Dias Y."/>
            <person name="Vanzela A.L.L."/>
            <person name="Huettel B."/>
            <person name="Almeida C.C.S."/>
            <person name="Simkova H."/>
            <person name="Souza G."/>
            <person name="Pedrosa-Harand A."/>
            <person name="Macas J."/>
            <person name="Mayer K.F.X."/>
            <person name="Houben A."/>
            <person name="Marques A."/>
        </authorList>
    </citation>
    <scope>NUCLEOTIDE SEQUENCE</scope>
    <source>
        <strain evidence="3">RhyBre1mFocal</strain>
    </source>
</reference>
<dbReference type="OrthoDB" id="365077at2759"/>
<dbReference type="EMBL" id="JAMQYH010000003">
    <property type="protein sequence ID" value="KAJ1695729.1"/>
    <property type="molecule type" value="Genomic_DNA"/>
</dbReference>
<sequence>MAMREATDDLSVVVLASDLGIDGRSLLSPSERRLAEEERGEATWQWHDCMEEDFSDLEQLQFLRLDGSDKAGNRILRIVGKFFPAPVVTVERLKRYVTQKINMDLAEGPFCIVYMHSKVQSGDNNPGMSVLRWIYEDLPSHFKDRLKVVYFLHPGIRSRLAMATLGRWFLSGGLYWKIKYVSRIEYLWEDIRKGQVEIPEFVSEHDEVLEHRPLTDYGIEPDTLHFSEVPTIRHAQDRLELEDDQKNGENNRKQCTNKRTEWM</sequence>
<gene>
    <name evidence="3" type="ORF">LUZ63_012427</name>
</gene>
<evidence type="ECO:0000313" key="3">
    <source>
        <dbReference type="EMBL" id="KAJ1695729.1"/>
    </source>
</evidence>
<organism evidence="3 4">
    <name type="scientific">Rhynchospora breviuscula</name>
    <dbReference type="NCBI Taxonomy" id="2022672"/>
    <lineage>
        <taxon>Eukaryota</taxon>
        <taxon>Viridiplantae</taxon>
        <taxon>Streptophyta</taxon>
        <taxon>Embryophyta</taxon>
        <taxon>Tracheophyta</taxon>
        <taxon>Spermatophyta</taxon>
        <taxon>Magnoliopsida</taxon>
        <taxon>Liliopsida</taxon>
        <taxon>Poales</taxon>
        <taxon>Cyperaceae</taxon>
        <taxon>Cyperoideae</taxon>
        <taxon>Rhynchosporeae</taxon>
        <taxon>Rhynchospora</taxon>
    </lineage>
</organism>